<organism evidence="1 2">
    <name type="scientific">Rosistilla ulvae</name>
    <dbReference type="NCBI Taxonomy" id="1930277"/>
    <lineage>
        <taxon>Bacteria</taxon>
        <taxon>Pseudomonadati</taxon>
        <taxon>Planctomycetota</taxon>
        <taxon>Planctomycetia</taxon>
        <taxon>Pirellulales</taxon>
        <taxon>Pirellulaceae</taxon>
        <taxon>Rosistilla</taxon>
    </lineage>
</organism>
<dbReference type="Proteomes" id="UP000319557">
    <property type="component" value="Chromosome"/>
</dbReference>
<accession>A0A517M8J3</accession>
<dbReference type="KEGG" id="ruv:EC9_54280"/>
<dbReference type="AlphaFoldDB" id="A0A517M8J3"/>
<reference evidence="1 2" key="1">
    <citation type="submission" date="2019-02" db="EMBL/GenBank/DDBJ databases">
        <title>Deep-cultivation of Planctomycetes and their phenomic and genomic characterization uncovers novel biology.</title>
        <authorList>
            <person name="Wiegand S."/>
            <person name="Jogler M."/>
            <person name="Boedeker C."/>
            <person name="Pinto D."/>
            <person name="Vollmers J."/>
            <person name="Rivas-Marin E."/>
            <person name="Kohn T."/>
            <person name="Peeters S.H."/>
            <person name="Heuer A."/>
            <person name="Rast P."/>
            <person name="Oberbeckmann S."/>
            <person name="Bunk B."/>
            <person name="Jeske O."/>
            <person name="Meyerdierks A."/>
            <person name="Storesund J.E."/>
            <person name="Kallscheuer N."/>
            <person name="Luecker S."/>
            <person name="Lage O.M."/>
            <person name="Pohl T."/>
            <person name="Merkel B.J."/>
            <person name="Hornburger P."/>
            <person name="Mueller R.-W."/>
            <person name="Bruemmer F."/>
            <person name="Labrenz M."/>
            <person name="Spormann A.M."/>
            <person name="Op den Camp H."/>
            <person name="Overmann J."/>
            <person name="Amann R."/>
            <person name="Jetten M.S.M."/>
            <person name="Mascher T."/>
            <person name="Medema M.H."/>
            <person name="Devos D.P."/>
            <person name="Kaster A.-K."/>
            <person name="Ovreas L."/>
            <person name="Rohde M."/>
            <person name="Galperin M.Y."/>
            <person name="Jogler C."/>
        </authorList>
    </citation>
    <scope>NUCLEOTIDE SEQUENCE [LARGE SCALE GENOMIC DNA]</scope>
    <source>
        <strain evidence="1 2">EC9</strain>
    </source>
</reference>
<keyword evidence="2" id="KW-1185">Reference proteome</keyword>
<gene>
    <name evidence="1" type="ORF">EC9_54280</name>
</gene>
<dbReference type="EMBL" id="CP036261">
    <property type="protein sequence ID" value="QDS91206.1"/>
    <property type="molecule type" value="Genomic_DNA"/>
</dbReference>
<sequence length="100" mass="11280">MPDESAWADVQSRVRQLQNKKISPQKTGLSRVRLVLRSCQYARTTFGLTLSGNTPFRFHRASLLRRHRKLGLKDSRMIGAAFCGAWMESKSAKNETASPS</sequence>
<protein>
    <submittedName>
        <fullName evidence="1">Uncharacterized protein</fullName>
    </submittedName>
</protein>
<name>A0A517M8J3_9BACT</name>
<proteinExistence type="predicted"/>
<evidence type="ECO:0000313" key="1">
    <source>
        <dbReference type="EMBL" id="QDS91206.1"/>
    </source>
</evidence>
<evidence type="ECO:0000313" key="2">
    <source>
        <dbReference type="Proteomes" id="UP000319557"/>
    </source>
</evidence>